<keyword evidence="3" id="KW-0695">RNA-directed DNA polymerase</keyword>
<dbReference type="GO" id="GO:0003676">
    <property type="term" value="F:nucleic acid binding"/>
    <property type="evidence" value="ECO:0007669"/>
    <property type="project" value="InterPro"/>
</dbReference>
<proteinExistence type="predicted"/>
<dbReference type="SUPFAM" id="SSF56219">
    <property type="entry name" value="DNase I-like"/>
    <property type="match status" value="1"/>
</dbReference>
<dbReference type="InterPro" id="IPR000477">
    <property type="entry name" value="RT_dom"/>
</dbReference>
<evidence type="ECO:0000313" key="3">
    <source>
        <dbReference type="EMBL" id="KFM75393.1"/>
    </source>
</evidence>
<dbReference type="OMA" id="SITSCAI"/>
<organism evidence="3 4">
    <name type="scientific">Stegodyphus mimosarum</name>
    <name type="common">African social velvet spider</name>
    <dbReference type="NCBI Taxonomy" id="407821"/>
    <lineage>
        <taxon>Eukaryota</taxon>
        <taxon>Metazoa</taxon>
        <taxon>Ecdysozoa</taxon>
        <taxon>Arthropoda</taxon>
        <taxon>Chelicerata</taxon>
        <taxon>Arachnida</taxon>
        <taxon>Araneae</taxon>
        <taxon>Araneomorphae</taxon>
        <taxon>Entelegynae</taxon>
        <taxon>Eresoidea</taxon>
        <taxon>Eresidae</taxon>
        <taxon>Stegodyphus</taxon>
    </lineage>
</organism>
<dbReference type="InterPro" id="IPR012337">
    <property type="entry name" value="RNaseH-like_sf"/>
</dbReference>
<dbReference type="Proteomes" id="UP000054359">
    <property type="component" value="Unassembled WGS sequence"/>
</dbReference>
<keyword evidence="3" id="KW-0548">Nucleotidyltransferase</keyword>
<evidence type="ECO:0000259" key="1">
    <source>
        <dbReference type="PROSITE" id="PS50878"/>
    </source>
</evidence>
<dbReference type="STRING" id="407821.A0A087UDF4"/>
<dbReference type="PROSITE" id="PS50878">
    <property type="entry name" value="RT_POL"/>
    <property type="match status" value="1"/>
</dbReference>
<dbReference type="GO" id="GO:0004523">
    <property type="term" value="F:RNA-DNA hybrid ribonuclease activity"/>
    <property type="evidence" value="ECO:0007669"/>
    <property type="project" value="InterPro"/>
</dbReference>
<dbReference type="Gene3D" id="3.60.10.10">
    <property type="entry name" value="Endonuclease/exonuclease/phosphatase"/>
    <property type="match status" value="1"/>
</dbReference>
<dbReference type="PANTHER" id="PTHR36688">
    <property type="entry name" value="ENDO/EXONUCLEASE/PHOSPHATASE DOMAIN-CONTAINING PROTEIN"/>
    <property type="match status" value="1"/>
</dbReference>
<dbReference type="InterPro" id="IPR002156">
    <property type="entry name" value="RNaseH_domain"/>
</dbReference>
<dbReference type="InterPro" id="IPR043502">
    <property type="entry name" value="DNA/RNA_pol_sf"/>
</dbReference>
<dbReference type="SUPFAM" id="SSF56672">
    <property type="entry name" value="DNA/RNA polymerases"/>
    <property type="match status" value="1"/>
</dbReference>
<dbReference type="Pfam" id="PF00075">
    <property type="entry name" value="RNase_H"/>
    <property type="match status" value="1"/>
</dbReference>
<dbReference type="Pfam" id="PF00078">
    <property type="entry name" value="RVT_1"/>
    <property type="match status" value="1"/>
</dbReference>
<dbReference type="SUPFAM" id="SSF53098">
    <property type="entry name" value="Ribonuclease H-like"/>
    <property type="match status" value="1"/>
</dbReference>
<feature type="domain" description="RNase H type-1" evidence="2">
    <location>
        <begin position="624"/>
        <end position="752"/>
    </location>
</feature>
<evidence type="ECO:0000259" key="2">
    <source>
        <dbReference type="PROSITE" id="PS50879"/>
    </source>
</evidence>
<sequence>MGDFNGHSSLWGNKDTNSRGRQIEKMIEDHSLCLLNNGQETYFHGPTITFHALDLAICSRSLLPFCTYSVGDDLHNSDHFPIFVTFKREGMNFVIRPSRFIFERADWELFYSLAQFTEEDVNDMPVENAVKAVTDIIIQAAIASIPLTSPKPPKYPKPWWNHKCQETLREQRKSCRRFRKCPTLSNVIAFKKAKASARKEKKNVISPCQSGFRKGRTTVDNMVLLETSIRKAFVKRNHLVSVFFDIEKAYYKAWTHGILLDLHTFGLRGNLPIFLRNFLKDRTFKVKIGSVVSDIFSQEEGVPQGCVLSVTLFSLKINSVLEKLPPTVSGSLYVDDLQISCQGADMRYVERQLQIALNKIVPWSKKEGFSFLKQKTVCVHFCRKRNLHPEPELHLGDSMIPVEPEVKFLGVMFDRKLTFLSHILYLREKCLKRLNLLKVLANTSWGADRASLLRIYRALIGSKLDYGSVVYGSARPSMLLKLDPVHHQALRICSGAFRTSPVQSLYVDCHEPSLQLRREQLSLGYYFHVLSLPDHLNHVKFIDGSYKFLFEARPSHVPYFSLRVNSLIEKYHMTDLTTQPLKLFEISPWENAKIRLLDIFQHFSKEDTNEFVYRQLFSDHKHKYKSYIPVYTDGSKAAGHVGASFIVEDHMEGKRLHDACSVFTSELSALYYALLFISKVHKRQFIIYTDSFSALKSLGSCYSAKNPIVTDILSLNLKLRSRCYDILYCWVPGHMDIKGNQLADIMAKSAVHLTDQLVPINDIRDVIKQGISNKLQQLWDLQRDTKLKSIKTKIERWEPTKNRKEEVLLTRLRIGHSGITHNYLLKAESEPMCSHCNAAIMSVHHFLVDCSYFKELRLKHFNSCDLPLDHIIGKEVNSNLFHYLKETGIDLYISSL</sequence>
<accession>A0A087UDF4</accession>
<dbReference type="PANTHER" id="PTHR36688:SF1">
    <property type="entry name" value="ENDONUCLEASE_EXONUCLEASE_PHOSPHATASE DOMAIN-CONTAINING PROTEIN"/>
    <property type="match status" value="1"/>
</dbReference>
<evidence type="ECO:0000313" key="4">
    <source>
        <dbReference type="Proteomes" id="UP000054359"/>
    </source>
</evidence>
<dbReference type="InterPro" id="IPR036397">
    <property type="entry name" value="RNaseH_sf"/>
</dbReference>
<dbReference type="GO" id="GO:0042575">
    <property type="term" value="C:DNA polymerase complex"/>
    <property type="evidence" value="ECO:0007669"/>
    <property type="project" value="UniProtKB-ARBA"/>
</dbReference>
<dbReference type="EMBL" id="KK119327">
    <property type="protein sequence ID" value="KFM75393.1"/>
    <property type="molecule type" value="Genomic_DNA"/>
</dbReference>
<protein>
    <submittedName>
        <fullName evidence="3">RNA-directed DNA polymerase from mobile element jockey</fullName>
    </submittedName>
</protein>
<keyword evidence="4" id="KW-1185">Reference proteome</keyword>
<dbReference type="InterPro" id="IPR052560">
    <property type="entry name" value="RdDP_mobile_element"/>
</dbReference>
<dbReference type="Gene3D" id="3.30.420.10">
    <property type="entry name" value="Ribonuclease H-like superfamily/Ribonuclease H"/>
    <property type="match status" value="1"/>
</dbReference>
<keyword evidence="3" id="KW-0808">Transferase</keyword>
<dbReference type="Pfam" id="PF14529">
    <property type="entry name" value="Exo_endo_phos_2"/>
    <property type="match status" value="1"/>
</dbReference>
<dbReference type="InterPro" id="IPR005135">
    <property type="entry name" value="Endo/exonuclease/phosphatase"/>
</dbReference>
<dbReference type="CDD" id="cd09276">
    <property type="entry name" value="Rnase_HI_RT_non_LTR"/>
    <property type="match status" value="1"/>
</dbReference>
<dbReference type="GO" id="GO:0003964">
    <property type="term" value="F:RNA-directed DNA polymerase activity"/>
    <property type="evidence" value="ECO:0007669"/>
    <property type="project" value="UniProtKB-KW"/>
</dbReference>
<dbReference type="AlphaFoldDB" id="A0A087UDF4"/>
<dbReference type="InterPro" id="IPR036691">
    <property type="entry name" value="Endo/exonu/phosph_ase_sf"/>
</dbReference>
<name>A0A087UDF4_STEMI</name>
<gene>
    <name evidence="3" type="ORF">X975_22034</name>
</gene>
<dbReference type="PROSITE" id="PS50879">
    <property type="entry name" value="RNASE_H_1"/>
    <property type="match status" value="1"/>
</dbReference>
<reference evidence="3 4" key="1">
    <citation type="submission" date="2013-11" db="EMBL/GenBank/DDBJ databases">
        <title>Genome sequencing of Stegodyphus mimosarum.</title>
        <authorList>
            <person name="Bechsgaard J."/>
        </authorList>
    </citation>
    <scope>NUCLEOTIDE SEQUENCE [LARGE SCALE GENOMIC DNA]</scope>
</reference>
<feature type="domain" description="Reverse transcriptase" evidence="1">
    <location>
        <begin position="149"/>
        <end position="413"/>
    </location>
</feature>
<dbReference type="CDD" id="cd01650">
    <property type="entry name" value="RT_nLTR_like"/>
    <property type="match status" value="1"/>
</dbReference>
<feature type="non-terminal residue" evidence="3">
    <location>
        <position position="896"/>
    </location>
</feature>
<dbReference type="OrthoDB" id="6433748at2759"/>